<feature type="transmembrane region" description="Helical" evidence="1">
    <location>
        <begin position="7"/>
        <end position="26"/>
    </location>
</feature>
<feature type="transmembrane region" description="Helical" evidence="1">
    <location>
        <begin position="79"/>
        <end position="99"/>
    </location>
</feature>
<accession>A0AAD3CP70</accession>
<dbReference type="PANTHER" id="PTHR13146:SF1">
    <property type="entry name" value="SUGAR PHOSPHATE TRANSPORTER DOMAIN-CONTAINING PROTEIN"/>
    <property type="match status" value="1"/>
</dbReference>
<evidence type="ECO:0000256" key="1">
    <source>
        <dbReference type="SAM" id="Phobius"/>
    </source>
</evidence>
<dbReference type="GO" id="GO:0016020">
    <property type="term" value="C:membrane"/>
    <property type="evidence" value="ECO:0007669"/>
    <property type="project" value="TreeGrafter"/>
</dbReference>
<dbReference type="EMBL" id="BLLK01000027">
    <property type="protein sequence ID" value="GFH48284.1"/>
    <property type="molecule type" value="Genomic_DNA"/>
</dbReference>
<feature type="transmembrane region" description="Helical" evidence="1">
    <location>
        <begin position="340"/>
        <end position="359"/>
    </location>
</feature>
<keyword evidence="1" id="KW-0812">Transmembrane</keyword>
<feature type="transmembrane region" description="Helical" evidence="1">
    <location>
        <begin position="132"/>
        <end position="153"/>
    </location>
</feature>
<comment type="caution">
    <text evidence="2">The sequence shown here is derived from an EMBL/GenBank/DDBJ whole genome shotgun (WGS) entry which is preliminary data.</text>
</comment>
<feature type="transmembrane region" description="Helical" evidence="1">
    <location>
        <begin position="309"/>
        <end position="328"/>
    </location>
</feature>
<reference evidence="2 3" key="1">
    <citation type="journal article" date="2021" name="Sci. Rep.">
        <title>The genome of the diatom Chaetoceros tenuissimus carries an ancient integrated fragment of an extant virus.</title>
        <authorList>
            <person name="Hongo Y."/>
            <person name="Kimura K."/>
            <person name="Takaki Y."/>
            <person name="Yoshida Y."/>
            <person name="Baba S."/>
            <person name="Kobayashi G."/>
            <person name="Nagasaki K."/>
            <person name="Hano T."/>
            <person name="Tomaru Y."/>
        </authorList>
    </citation>
    <scope>NUCLEOTIDE SEQUENCE [LARGE SCALE GENOMIC DNA]</scope>
    <source>
        <strain evidence="2 3">NIES-3715</strain>
    </source>
</reference>
<feature type="transmembrane region" description="Helical" evidence="1">
    <location>
        <begin position="281"/>
        <end position="302"/>
    </location>
</feature>
<evidence type="ECO:0000313" key="3">
    <source>
        <dbReference type="Proteomes" id="UP001054902"/>
    </source>
</evidence>
<dbReference type="InterPro" id="IPR037185">
    <property type="entry name" value="EmrE-like"/>
</dbReference>
<feature type="transmembrane region" description="Helical" evidence="1">
    <location>
        <begin position="173"/>
        <end position="196"/>
    </location>
</feature>
<dbReference type="SUPFAM" id="SSF103481">
    <property type="entry name" value="Multidrug resistance efflux transporter EmrE"/>
    <property type="match status" value="1"/>
</dbReference>
<proteinExistence type="predicted"/>
<evidence type="ECO:0008006" key="4">
    <source>
        <dbReference type="Google" id="ProtNLM"/>
    </source>
</evidence>
<feature type="transmembrane region" description="Helical" evidence="1">
    <location>
        <begin position="38"/>
        <end position="58"/>
    </location>
</feature>
<evidence type="ECO:0000313" key="2">
    <source>
        <dbReference type="EMBL" id="GFH48284.1"/>
    </source>
</evidence>
<dbReference type="PANTHER" id="PTHR13146">
    <property type="match status" value="1"/>
</dbReference>
<keyword evidence="3" id="KW-1185">Reference proteome</keyword>
<name>A0AAD3CP70_9STRA</name>
<protein>
    <recommendedName>
        <fullName evidence="4">Sugar phosphate transporter domain-containing protein</fullName>
    </recommendedName>
</protein>
<keyword evidence="1" id="KW-0472">Membrane</keyword>
<gene>
    <name evidence="2" type="ORF">CTEN210_04761</name>
</gene>
<keyword evidence="1" id="KW-1133">Transmembrane helix</keyword>
<organism evidence="2 3">
    <name type="scientific">Chaetoceros tenuissimus</name>
    <dbReference type="NCBI Taxonomy" id="426638"/>
    <lineage>
        <taxon>Eukaryota</taxon>
        <taxon>Sar</taxon>
        <taxon>Stramenopiles</taxon>
        <taxon>Ochrophyta</taxon>
        <taxon>Bacillariophyta</taxon>
        <taxon>Coscinodiscophyceae</taxon>
        <taxon>Chaetocerotophycidae</taxon>
        <taxon>Chaetocerotales</taxon>
        <taxon>Chaetocerotaceae</taxon>
        <taxon>Chaetoceros</taxon>
    </lineage>
</organism>
<sequence length="398" mass="43208">MSNFDSCNCLGLLVYVATGVLQPIIIDYLRLHNLLGRKFLLLPTLANVLGMASCGLLASSVTWSNFKTVFRSNAKLRRMIVITATVDLLSGMLLTGGLLLTGGQIFVILYNSCPAWTALLSRFVLKKMLTAAQLLGVILVCSGLILNVVSSQMQLSENETKDNNQVKVGNTQSFLVVIGSITVLLGSLLHSLMFVLSDMSMSTVHQYEEDRSHQENYSSSHAKRNLNSGMSVTGEVWSCCLGSIESIFMMLWVSGGMIIYGFQDASESDIETNTIPWNKSIFGFVALVFVDAVHAGAFFTLLKNLGAVASALLKGVQAIVVIALSSILYCPTEASQCLTLMKAVSAIVVLAGVVTYGYGGRQLKQKREEIEPMNPDSYRLDSCSFDCESRAGSRSQLQ</sequence>
<dbReference type="Proteomes" id="UP001054902">
    <property type="component" value="Unassembled WGS sequence"/>
</dbReference>
<dbReference type="AlphaFoldDB" id="A0AAD3CP70"/>